<protein>
    <submittedName>
        <fullName evidence="1">Uncharacterized protein</fullName>
    </submittedName>
</protein>
<reference evidence="1 2" key="1">
    <citation type="submission" date="2015-08" db="EMBL/GenBank/DDBJ databases">
        <authorList>
            <person name="Babu N.S."/>
            <person name="Beckwith C.J."/>
            <person name="Beseler K.G."/>
            <person name="Brison A."/>
            <person name="Carone J.V."/>
            <person name="Caskin T.P."/>
            <person name="Diamond M."/>
            <person name="Durham M.E."/>
            <person name="Foxe J.M."/>
            <person name="Go M."/>
            <person name="Henderson B.A."/>
            <person name="Jones I.B."/>
            <person name="McGettigan J.A."/>
            <person name="Micheletti S.J."/>
            <person name="Nasrallah M.E."/>
            <person name="Ortiz D."/>
            <person name="Piller C.R."/>
            <person name="Privatt S.R."/>
            <person name="Schneider S.L."/>
            <person name="Sharp S."/>
            <person name="Smith T.C."/>
            <person name="Stanton J.D."/>
            <person name="Ullery H.E."/>
            <person name="Wilson R.J."/>
            <person name="Serrano M.G."/>
            <person name="Buck G."/>
            <person name="Lee V."/>
            <person name="Wang Y."/>
            <person name="Carvalho R."/>
            <person name="Voegtly L."/>
            <person name="Shi R."/>
            <person name="Duckworth R."/>
            <person name="Johnson A."/>
            <person name="Loviza R."/>
            <person name="Walstead R."/>
            <person name="Shah Z."/>
            <person name="Kiflezghi M."/>
            <person name="Wade K."/>
            <person name="Ball S.L."/>
            <person name="Bradley K.W."/>
            <person name="Asai D.J."/>
            <person name="Bowman C.A."/>
            <person name="Russell D.A."/>
            <person name="Pope W.H."/>
            <person name="Jacobs-Sera D."/>
            <person name="Hendrix R.W."/>
            <person name="Hatfull G.F."/>
        </authorList>
    </citation>
    <scope>NUCLEOTIDE SEQUENCE [LARGE SCALE GENOMIC DNA]</scope>
    <source>
        <strain evidence="1 2">DSM 27710</strain>
    </source>
</reference>
<dbReference type="EMBL" id="CP012332">
    <property type="protein sequence ID" value="AKU91120.1"/>
    <property type="molecule type" value="Genomic_DNA"/>
</dbReference>
<dbReference type="KEGG" id="vin:AKJ08_1507"/>
<proteinExistence type="predicted"/>
<name>A0A0K1PC72_9BACT</name>
<keyword evidence="2" id="KW-1185">Reference proteome</keyword>
<dbReference type="AlphaFoldDB" id="A0A0K1PC72"/>
<dbReference type="STRING" id="1391653.AKJ08_1507"/>
<evidence type="ECO:0000313" key="1">
    <source>
        <dbReference type="EMBL" id="AKU91120.1"/>
    </source>
</evidence>
<evidence type="ECO:0000313" key="2">
    <source>
        <dbReference type="Proteomes" id="UP000055590"/>
    </source>
</evidence>
<dbReference type="Proteomes" id="UP000055590">
    <property type="component" value="Chromosome"/>
</dbReference>
<organism evidence="1 2">
    <name type="scientific">Vulgatibacter incomptus</name>
    <dbReference type="NCBI Taxonomy" id="1391653"/>
    <lineage>
        <taxon>Bacteria</taxon>
        <taxon>Pseudomonadati</taxon>
        <taxon>Myxococcota</taxon>
        <taxon>Myxococcia</taxon>
        <taxon>Myxococcales</taxon>
        <taxon>Cystobacterineae</taxon>
        <taxon>Vulgatibacteraceae</taxon>
        <taxon>Vulgatibacter</taxon>
    </lineage>
</organism>
<gene>
    <name evidence="1" type="ORF">AKJ08_1507</name>
</gene>
<sequence length="159" mass="16875">MLPLSVDALTQRSDTVVRGKVKATESRFTPDGKRVYTVVTLEVSEAWKGNPGSTLEIQVPGGSLDGIDQKVMGAPSFEVGEDAVVFLRRLGTSRKVSSIVGMAQGKLSVQVDSAGNELAVQQLSGLELVEPGTLKPVESPLREPVPVGKLQAKVRAVRP</sequence>
<accession>A0A0K1PC72</accession>